<reference evidence="1" key="1">
    <citation type="submission" date="2019-08" db="EMBL/GenBank/DDBJ databases">
        <authorList>
            <person name="Kucharzyk K."/>
            <person name="Murdoch R.W."/>
            <person name="Higgins S."/>
            <person name="Loffler F."/>
        </authorList>
    </citation>
    <scope>NUCLEOTIDE SEQUENCE</scope>
</reference>
<evidence type="ECO:0000313" key="1">
    <source>
        <dbReference type="EMBL" id="MPN64592.1"/>
    </source>
</evidence>
<protein>
    <submittedName>
        <fullName evidence="1">Uncharacterized protein</fullName>
    </submittedName>
</protein>
<dbReference type="AlphaFoldDB" id="A0A645JMS3"/>
<gene>
    <name evidence="1" type="ORF">SDC9_212368</name>
</gene>
<organism evidence="1">
    <name type="scientific">bioreactor metagenome</name>
    <dbReference type="NCBI Taxonomy" id="1076179"/>
    <lineage>
        <taxon>unclassified sequences</taxon>
        <taxon>metagenomes</taxon>
        <taxon>ecological metagenomes</taxon>
    </lineage>
</organism>
<name>A0A645JMS3_9ZZZZ</name>
<comment type="caution">
    <text evidence="1">The sequence shown here is derived from an EMBL/GenBank/DDBJ whole genome shotgun (WGS) entry which is preliminary data.</text>
</comment>
<sequence length="142" mass="16639">MLEIQPFVHLNENQLPEFARIDDFLDLAEILGKAQNKAQLDNLIGMRGMHTRNFFEVGLTRGGGFFEHDMPSGFQRQAKEFRVGVVRSDNDNRVGNFSWKTHQRFLQRRDQHGFRRLVFGVEPLPQFRVDGYARFDQRDDLA</sequence>
<accession>A0A645JMS3</accession>
<dbReference type="EMBL" id="VSSQ01145703">
    <property type="protein sequence ID" value="MPN64592.1"/>
    <property type="molecule type" value="Genomic_DNA"/>
</dbReference>
<proteinExistence type="predicted"/>